<dbReference type="EMBL" id="CP017715">
    <property type="protein sequence ID" value="AOY87615.1"/>
    <property type="molecule type" value="Genomic_DNA"/>
</dbReference>
<evidence type="ECO:0000313" key="1">
    <source>
        <dbReference type="EMBL" id="AOY87615.1"/>
    </source>
</evidence>
<dbReference type="Pfam" id="PF04077">
    <property type="entry name" value="DsrH"/>
    <property type="match status" value="1"/>
</dbReference>
<name>A0A1D9GJF7_9GAMM</name>
<protein>
    <recommendedName>
        <fullName evidence="3">Sulfurtransferase TusB</fullName>
    </recommendedName>
</protein>
<dbReference type="PANTHER" id="PTHR37526">
    <property type="entry name" value="PROTEIN TUSB"/>
    <property type="match status" value="1"/>
</dbReference>
<proteinExistence type="predicted"/>
<reference evidence="1 2" key="1">
    <citation type="submission" date="2016-10" db="EMBL/GenBank/DDBJ databases">
        <title>Marinobacter salinus sp. nov., a moderately halophilic bacterium isolated from a tidal flat environment.</title>
        <authorList>
            <person name="Park S.-J."/>
        </authorList>
    </citation>
    <scope>NUCLEOTIDE SEQUENCE [LARGE SCALE GENOMIC DNA]</scope>
    <source>
        <strain evidence="1 2">Hb8</strain>
    </source>
</reference>
<keyword evidence="2" id="KW-1185">Reference proteome</keyword>
<dbReference type="InterPro" id="IPR027396">
    <property type="entry name" value="DsrEFH-like"/>
</dbReference>
<gene>
    <name evidence="1" type="ORF">BKP64_05200</name>
</gene>
<organism evidence="1 2">
    <name type="scientific">Marinobacter salinus</name>
    <dbReference type="NCBI Taxonomy" id="1874317"/>
    <lineage>
        <taxon>Bacteria</taxon>
        <taxon>Pseudomonadati</taxon>
        <taxon>Pseudomonadota</taxon>
        <taxon>Gammaproteobacteria</taxon>
        <taxon>Pseudomonadales</taxon>
        <taxon>Marinobacteraceae</taxon>
        <taxon>Marinobacter</taxon>
    </lineage>
</organism>
<accession>A0A1D9GJF7</accession>
<dbReference type="NCBIfam" id="TIGR03011">
    <property type="entry name" value="sulf_tusB_dsrH"/>
    <property type="match status" value="1"/>
</dbReference>
<dbReference type="InterPro" id="IPR007215">
    <property type="entry name" value="Sulphur_relay_TusB/DsrH"/>
</dbReference>
<dbReference type="KEGG" id="msq:BKP64_05200"/>
<dbReference type="GO" id="GO:1990228">
    <property type="term" value="C:sulfurtransferase complex"/>
    <property type="evidence" value="ECO:0007669"/>
    <property type="project" value="TreeGrafter"/>
</dbReference>
<dbReference type="Proteomes" id="UP000177445">
    <property type="component" value="Chromosome"/>
</dbReference>
<dbReference type="STRING" id="1874317.BKP64_05200"/>
<dbReference type="OrthoDB" id="6183100at2"/>
<dbReference type="SUPFAM" id="SSF75169">
    <property type="entry name" value="DsrEFH-like"/>
    <property type="match status" value="1"/>
</dbReference>
<dbReference type="PANTHER" id="PTHR37526:SF1">
    <property type="entry name" value="PROTEIN TUSB"/>
    <property type="match status" value="1"/>
</dbReference>
<evidence type="ECO:0000313" key="2">
    <source>
        <dbReference type="Proteomes" id="UP000177445"/>
    </source>
</evidence>
<dbReference type="Gene3D" id="3.40.1260.10">
    <property type="entry name" value="DsrEFH-like"/>
    <property type="match status" value="1"/>
</dbReference>
<dbReference type="AlphaFoldDB" id="A0A1D9GJF7"/>
<dbReference type="RefSeq" id="WP_070966881.1">
    <property type="nucleotide sequence ID" value="NZ_CP017715.1"/>
</dbReference>
<evidence type="ECO:0008006" key="3">
    <source>
        <dbReference type="Google" id="ProtNLM"/>
    </source>
</evidence>
<sequence>MKTFHTLHILNKPPGHPRFEVCQSMLGADDALLLTENGTLALTVSDIMKTDQVYALGADVSARGMDQGQTAVSLIGYEEMVALTLQAQQVISW</sequence>
<dbReference type="GO" id="GO:0002143">
    <property type="term" value="P:tRNA wobble position uridine thiolation"/>
    <property type="evidence" value="ECO:0007669"/>
    <property type="project" value="InterPro"/>
</dbReference>